<dbReference type="Proteomes" id="UP000516046">
    <property type="component" value="Chromosome"/>
</dbReference>
<dbReference type="InterPro" id="IPR040026">
    <property type="entry name" value="FliD"/>
</dbReference>
<dbReference type="GO" id="GO:0071973">
    <property type="term" value="P:bacterial-type flagellum-dependent cell motility"/>
    <property type="evidence" value="ECO:0007669"/>
    <property type="project" value="TreeGrafter"/>
</dbReference>
<dbReference type="GO" id="GO:0009421">
    <property type="term" value="C:bacterial-type flagellum filament cap"/>
    <property type="evidence" value="ECO:0007669"/>
    <property type="project" value="InterPro"/>
</dbReference>
<dbReference type="RefSeq" id="WP_212506547.1">
    <property type="nucleotide sequence ID" value="NZ_CP060696.1"/>
</dbReference>
<keyword evidence="2" id="KW-1185">Reference proteome</keyword>
<evidence type="ECO:0000313" key="2">
    <source>
        <dbReference type="Proteomes" id="UP000516046"/>
    </source>
</evidence>
<reference evidence="1 2" key="1">
    <citation type="submission" date="2020-08" db="EMBL/GenBank/DDBJ databases">
        <authorList>
            <person name="Ren C."/>
            <person name="Gu Y."/>
            <person name="Xu Y."/>
        </authorList>
    </citation>
    <scope>NUCLEOTIDE SEQUENCE [LARGE SCALE GENOMIC DNA]</scope>
    <source>
        <strain evidence="1 2">LBM18003</strain>
    </source>
</reference>
<dbReference type="AlphaFoldDB" id="A0A7G9WFL5"/>
<dbReference type="PANTHER" id="PTHR30288:SF0">
    <property type="entry name" value="FLAGELLAR HOOK-ASSOCIATED PROTEIN 2"/>
    <property type="match status" value="1"/>
</dbReference>
<evidence type="ECO:0000313" key="1">
    <source>
        <dbReference type="EMBL" id="QNO17477.1"/>
    </source>
</evidence>
<organism evidence="1 2">
    <name type="scientific">Caproicibacterium amylolyticum</name>
    <dbReference type="NCBI Taxonomy" id="2766537"/>
    <lineage>
        <taxon>Bacteria</taxon>
        <taxon>Bacillati</taxon>
        <taxon>Bacillota</taxon>
        <taxon>Clostridia</taxon>
        <taxon>Eubacteriales</taxon>
        <taxon>Oscillospiraceae</taxon>
        <taxon>Caproicibacterium</taxon>
    </lineage>
</organism>
<evidence type="ECO:0008006" key="3">
    <source>
        <dbReference type="Google" id="ProtNLM"/>
    </source>
</evidence>
<sequence length="430" mass="45988">MSGMKGITSMSGWGRIADGTYQQFAATAAANNQNMQDAFKKRFSKQKAKSFSAISGADGEISSLDTDADTFMRRYTAEMNIVKVAAKRALADGGAGLEVRSSDPAVAQAAARWQTAAHTNYVLTVRRTAQTQRNVSHSWQGNAENTLAAGGSLRILTSFGGVSVDLSDYAGANTNADVLRQAVEKINAADIAVTAAVLEHNTQVSLQIKANEMGAAAEFLVSGTFAESAGLNVPAAAAQDAVYQLNGKTVVTDSNEVNLDDYRITVQLKAAGTALVQVGTDSSKAADHLEKMTAAYNHALHFLQSYIEMGTGVRMQAQNMRRILVPEQSLQRVGITVAEDGTLHADRNAFLQQYAACPELTESVISGSRGLAAAVQKRAAQGLEMPSRSLVDWAENLLQFEQPYGIYAAPKQAQRYSLTEDFSSFVNVQI</sequence>
<accession>A0A7G9WFL5</accession>
<dbReference type="EMBL" id="CP060696">
    <property type="protein sequence ID" value="QNO17477.1"/>
    <property type="molecule type" value="Genomic_DNA"/>
</dbReference>
<dbReference type="PANTHER" id="PTHR30288">
    <property type="entry name" value="FLAGELLAR CAP/ASSEMBLY PROTEIN FLID"/>
    <property type="match status" value="1"/>
</dbReference>
<protein>
    <recommendedName>
        <fullName evidence="3">Flagellar hook-associated protein 2</fullName>
    </recommendedName>
</protein>
<dbReference type="KEGG" id="caml:H6X83_11105"/>
<name>A0A7G9WFL5_9FIRM</name>
<gene>
    <name evidence="1" type="ORF">H6X83_11105</name>
</gene>
<proteinExistence type="predicted"/>